<evidence type="ECO:0000256" key="2">
    <source>
        <dbReference type="ARBA" id="ARBA00022448"/>
    </source>
</evidence>
<evidence type="ECO:0000256" key="7">
    <source>
        <dbReference type="ARBA" id="ARBA00023136"/>
    </source>
</evidence>
<reference evidence="8 9" key="1">
    <citation type="submission" date="2013-11" db="EMBL/GenBank/DDBJ databases">
        <title>Metagenomic analysis of a methanogenic consortium involved in long chain n-alkane degradation.</title>
        <authorList>
            <person name="Davidova I.A."/>
            <person name="Callaghan A.V."/>
            <person name="Wawrik B."/>
            <person name="Pruitt S."/>
            <person name="Marks C."/>
            <person name="Duncan K.E."/>
            <person name="Suflita J.M."/>
        </authorList>
    </citation>
    <scope>NUCLEOTIDE SEQUENCE [LARGE SCALE GENOMIC DNA]</scope>
    <source>
        <strain evidence="8 9">SPR</strain>
    </source>
</reference>
<evidence type="ECO:0000256" key="6">
    <source>
        <dbReference type="ARBA" id="ARBA00023010"/>
    </source>
</evidence>
<dbReference type="Pfam" id="PF02416">
    <property type="entry name" value="TatA_B_E"/>
    <property type="match status" value="1"/>
</dbReference>
<evidence type="ECO:0008006" key="10">
    <source>
        <dbReference type="Google" id="ProtNLM"/>
    </source>
</evidence>
<keyword evidence="2" id="KW-0813">Transport</keyword>
<dbReference type="EMBL" id="AZAC01000057">
    <property type="protein sequence ID" value="KIX11298.1"/>
    <property type="molecule type" value="Genomic_DNA"/>
</dbReference>
<feature type="non-terminal residue" evidence="8">
    <location>
        <position position="83"/>
    </location>
</feature>
<dbReference type="STRING" id="1429043.X474_25080"/>
<evidence type="ECO:0000313" key="8">
    <source>
        <dbReference type="EMBL" id="KIX11298.1"/>
    </source>
</evidence>
<keyword evidence="4" id="KW-0653">Protein transport</keyword>
<dbReference type="PRINTS" id="PR01506">
    <property type="entry name" value="TATBPROTEIN"/>
</dbReference>
<dbReference type="Proteomes" id="UP000032233">
    <property type="component" value="Unassembled WGS sequence"/>
</dbReference>
<evidence type="ECO:0000256" key="5">
    <source>
        <dbReference type="ARBA" id="ARBA00022989"/>
    </source>
</evidence>
<keyword evidence="5" id="KW-1133">Transmembrane helix</keyword>
<dbReference type="Gene3D" id="1.20.5.3310">
    <property type="match status" value="1"/>
</dbReference>
<dbReference type="PANTHER" id="PTHR33162">
    <property type="entry name" value="SEC-INDEPENDENT PROTEIN TRANSLOCASE PROTEIN TATA, CHLOROPLASTIC"/>
    <property type="match status" value="1"/>
</dbReference>
<comment type="caution">
    <text evidence="8">The sequence shown here is derived from an EMBL/GenBank/DDBJ whole genome shotgun (WGS) entry which is preliminary data.</text>
</comment>
<dbReference type="GO" id="GO:0015031">
    <property type="term" value="P:protein transport"/>
    <property type="evidence" value="ECO:0007669"/>
    <property type="project" value="UniProtKB-KW"/>
</dbReference>
<gene>
    <name evidence="8" type="ORF">X474_25080</name>
</gene>
<keyword evidence="6" id="KW-0811">Translocation</keyword>
<proteinExistence type="predicted"/>
<evidence type="ECO:0000256" key="3">
    <source>
        <dbReference type="ARBA" id="ARBA00022692"/>
    </source>
</evidence>
<evidence type="ECO:0000256" key="4">
    <source>
        <dbReference type="ARBA" id="ARBA00022927"/>
    </source>
</evidence>
<evidence type="ECO:0000313" key="9">
    <source>
        <dbReference type="Proteomes" id="UP000032233"/>
    </source>
</evidence>
<dbReference type="AlphaFoldDB" id="A0A0D2HKX2"/>
<comment type="subcellular location">
    <subcellularLocation>
        <location evidence="1">Membrane</location>
        <topology evidence="1">Single-pass membrane protein</topology>
    </subcellularLocation>
</comment>
<accession>A0A0D2HKX2</accession>
<sequence>MFGIGSWEFMIIAVLALLLFGPDKLPDFARTIGRFMRDFRRYQSMMESTIRAEVFTADPKLQKDPFKKGKEFGEKVGSGGFTR</sequence>
<keyword evidence="9" id="KW-1185">Reference proteome</keyword>
<keyword evidence="7" id="KW-0472">Membrane</keyword>
<dbReference type="GO" id="GO:0016020">
    <property type="term" value="C:membrane"/>
    <property type="evidence" value="ECO:0007669"/>
    <property type="project" value="UniProtKB-SubCell"/>
</dbReference>
<protein>
    <recommendedName>
        <fullName evidence="10">Preprotein translocase subunit TatA</fullName>
    </recommendedName>
</protein>
<keyword evidence="3" id="KW-0812">Transmembrane</keyword>
<dbReference type="InParanoid" id="A0A0D2HKX2"/>
<organism evidence="8 9">
    <name type="scientific">Dethiosulfatarculus sandiegensis</name>
    <dbReference type="NCBI Taxonomy" id="1429043"/>
    <lineage>
        <taxon>Bacteria</taxon>
        <taxon>Pseudomonadati</taxon>
        <taxon>Thermodesulfobacteriota</taxon>
        <taxon>Desulfarculia</taxon>
        <taxon>Desulfarculales</taxon>
        <taxon>Desulfarculaceae</taxon>
        <taxon>Dethiosulfatarculus</taxon>
    </lineage>
</organism>
<name>A0A0D2HKX2_9BACT</name>
<dbReference type="PANTHER" id="PTHR33162:SF1">
    <property type="entry name" value="SEC-INDEPENDENT PROTEIN TRANSLOCASE PROTEIN TATA, CHLOROPLASTIC"/>
    <property type="match status" value="1"/>
</dbReference>
<dbReference type="InterPro" id="IPR003369">
    <property type="entry name" value="TatA/B/E"/>
</dbReference>
<evidence type="ECO:0000256" key="1">
    <source>
        <dbReference type="ARBA" id="ARBA00004167"/>
    </source>
</evidence>